<dbReference type="AlphaFoldDB" id="A0A830CM13"/>
<dbReference type="CDD" id="cd02947">
    <property type="entry name" value="TRX_family"/>
    <property type="match status" value="1"/>
</dbReference>
<organism evidence="3 4">
    <name type="scientific">Phtheirospermum japonicum</name>
    <dbReference type="NCBI Taxonomy" id="374723"/>
    <lineage>
        <taxon>Eukaryota</taxon>
        <taxon>Viridiplantae</taxon>
        <taxon>Streptophyta</taxon>
        <taxon>Embryophyta</taxon>
        <taxon>Tracheophyta</taxon>
        <taxon>Spermatophyta</taxon>
        <taxon>Magnoliopsida</taxon>
        <taxon>eudicotyledons</taxon>
        <taxon>Gunneridae</taxon>
        <taxon>Pentapetalae</taxon>
        <taxon>asterids</taxon>
        <taxon>lamiids</taxon>
        <taxon>Lamiales</taxon>
        <taxon>Orobanchaceae</taxon>
        <taxon>Orobanchaceae incertae sedis</taxon>
        <taxon>Phtheirospermum</taxon>
    </lineage>
</organism>
<dbReference type="InterPro" id="IPR011990">
    <property type="entry name" value="TPR-like_helical_dom_sf"/>
</dbReference>
<dbReference type="OrthoDB" id="2335338at2759"/>
<keyword evidence="4" id="KW-1185">Reference proteome</keyword>
<proteinExistence type="predicted"/>
<accession>A0A830CM13</accession>
<feature type="region of interest" description="Disordered" evidence="2">
    <location>
        <begin position="31"/>
        <end position="85"/>
    </location>
</feature>
<reference evidence="3" key="1">
    <citation type="submission" date="2020-07" db="EMBL/GenBank/DDBJ databases">
        <title>Ethylene signaling mediates host invasion by parasitic plants.</title>
        <authorList>
            <person name="Yoshida S."/>
        </authorList>
    </citation>
    <scope>NUCLEOTIDE SEQUENCE</scope>
    <source>
        <strain evidence="3">Okayama</strain>
    </source>
</reference>
<evidence type="ECO:0000313" key="4">
    <source>
        <dbReference type="Proteomes" id="UP000653305"/>
    </source>
</evidence>
<dbReference type="PANTHER" id="PTHR46050">
    <property type="entry name" value="TPR REPEAT-CONTAINING THIOREDOXIN"/>
    <property type="match status" value="1"/>
</dbReference>
<dbReference type="InterPro" id="IPR036249">
    <property type="entry name" value="Thioredoxin-like_sf"/>
</dbReference>
<gene>
    <name evidence="3" type="ORF">PHJA_001830400</name>
</gene>
<protein>
    <submittedName>
        <fullName evidence="3">Tpr repeat-containing thioredoxin ttl4</fullName>
    </submittedName>
</protein>
<dbReference type="GO" id="GO:0005737">
    <property type="term" value="C:cytoplasm"/>
    <property type="evidence" value="ECO:0007669"/>
    <property type="project" value="TreeGrafter"/>
</dbReference>
<dbReference type="PROSITE" id="PS50005">
    <property type="entry name" value="TPR"/>
    <property type="match status" value="1"/>
</dbReference>
<keyword evidence="1" id="KW-0802">TPR repeat</keyword>
<dbReference type="PROSITE" id="PS50293">
    <property type="entry name" value="TPR_REGION"/>
    <property type="match status" value="1"/>
</dbReference>
<dbReference type="Gene3D" id="1.25.40.10">
    <property type="entry name" value="Tetratricopeptide repeat domain"/>
    <property type="match status" value="1"/>
</dbReference>
<dbReference type="EMBL" id="BMAC01000459">
    <property type="protein sequence ID" value="GFP96863.1"/>
    <property type="molecule type" value="Genomic_DNA"/>
</dbReference>
<evidence type="ECO:0000256" key="1">
    <source>
        <dbReference type="PROSITE-ProRule" id="PRU00339"/>
    </source>
</evidence>
<comment type="caution">
    <text evidence="3">The sequence shown here is derived from an EMBL/GenBank/DDBJ whole genome shotgun (WGS) entry which is preliminary data.</text>
</comment>
<dbReference type="SUPFAM" id="SSF52833">
    <property type="entry name" value="Thioredoxin-like"/>
    <property type="match status" value="1"/>
</dbReference>
<feature type="repeat" description="TPR" evidence="1">
    <location>
        <begin position="137"/>
        <end position="170"/>
    </location>
</feature>
<name>A0A830CM13_9LAMI</name>
<dbReference type="SMART" id="SM00028">
    <property type="entry name" value="TPR"/>
    <property type="match status" value="7"/>
</dbReference>
<dbReference type="InterPro" id="IPR044534">
    <property type="entry name" value="TTL1-4"/>
</dbReference>
<dbReference type="Pfam" id="PF13414">
    <property type="entry name" value="TPR_11"/>
    <property type="match status" value="1"/>
</dbReference>
<dbReference type="Pfam" id="PF00515">
    <property type="entry name" value="TPR_1"/>
    <property type="match status" value="1"/>
</dbReference>
<dbReference type="InterPro" id="IPR019734">
    <property type="entry name" value="TPR_rpt"/>
</dbReference>
<evidence type="ECO:0000313" key="3">
    <source>
        <dbReference type="EMBL" id="GFP96863.1"/>
    </source>
</evidence>
<dbReference type="PANTHER" id="PTHR46050:SF18">
    <property type="entry name" value="TETRATRICOPEPTIDE REPEAT (TPR)-LIKE SUPERFAMILY PROTEIN"/>
    <property type="match status" value="1"/>
</dbReference>
<dbReference type="Proteomes" id="UP000653305">
    <property type="component" value="Unassembled WGS sequence"/>
</dbReference>
<dbReference type="SUPFAM" id="SSF48452">
    <property type="entry name" value="TPR-like"/>
    <property type="match status" value="2"/>
</dbReference>
<evidence type="ECO:0000256" key="2">
    <source>
        <dbReference type="SAM" id="MobiDB-lite"/>
    </source>
</evidence>
<dbReference type="Gene3D" id="3.40.30.10">
    <property type="entry name" value="Glutaredoxin"/>
    <property type="match status" value="1"/>
</dbReference>
<sequence length="583" mass="65128">MAETDIGCGFIGALFQRKGFKPRNVVLFQDSSHKHKINSLKSSKPQPSPPKTPPQKTITPSSHHGAARKSTSQLVVPNGAHHRTSTGNVMLLGHLEKQKSKSDQKGVVKGNVAKNPSHQLLGNILHGRTNHNRTSHPDVFKSLGNEKYKQGKYEEALALYDRAISIDPKEACYYSNKGAALIGLGRLVEAVFQCREAVRIDFSYHNAHCRLAKLYLRLGVAEKAVYHYKCSGRKASTEDIAKAINLKNCLEKCSEAKDNGEWRKMLDETRIALSLGAESAPQIHAMKAEALMKLHRHQEAYTVIQNTPTFNIELYAEFLGSSATAVILQVRALVYTANGRFEDATRDVGQALRLDSSDSMKLSAERVKYMASARQNGNRLFQGSRFSEALIAYNTGLEIDPYNSVLLCNRAACRFKLGQYEKAIEDCTSALLVRPSYGKARLRRANCYAQLEKWEAAIEDYEALMREIPGDEEVRGALLEAKIHLNKMRNGPNIETDTISNLSSVSSDKDLAKMCSKKMVQLLEDVCLKFPSVNFLKVDIEEKSKSECVKVIPTFRIYRNGSQVKEIGDNFERLESCIKSYCT</sequence>